<dbReference type="VEuPathDB" id="FungiDB:TRIVIDRAFT_215313"/>
<evidence type="ECO:0000313" key="2">
    <source>
        <dbReference type="EMBL" id="EHK26575.1"/>
    </source>
</evidence>
<dbReference type="Proteomes" id="UP000007115">
    <property type="component" value="Unassembled WGS sequence"/>
</dbReference>
<reference evidence="2 3" key="1">
    <citation type="journal article" date="2011" name="Genome Biol.">
        <title>Comparative genome sequence analysis underscores mycoparasitism as the ancestral life style of Trichoderma.</title>
        <authorList>
            <person name="Kubicek C.P."/>
            <person name="Herrera-Estrella A."/>
            <person name="Seidl-Seiboth V."/>
            <person name="Martinez D.A."/>
            <person name="Druzhinina I.S."/>
            <person name="Thon M."/>
            <person name="Zeilinger S."/>
            <person name="Casas-Flores S."/>
            <person name="Horwitz B.A."/>
            <person name="Mukherjee P.K."/>
            <person name="Mukherjee M."/>
            <person name="Kredics L."/>
            <person name="Alcaraz L.D."/>
            <person name="Aerts A."/>
            <person name="Antal Z."/>
            <person name="Atanasova L."/>
            <person name="Cervantes-Badillo M.G."/>
            <person name="Challacombe J."/>
            <person name="Chertkov O."/>
            <person name="McCluskey K."/>
            <person name="Coulpier F."/>
            <person name="Deshpande N."/>
            <person name="von Doehren H."/>
            <person name="Ebbole D.J."/>
            <person name="Esquivel-Naranjo E.U."/>
            <person name="Fekete E."/>
            <person name="Flipphi M."/>
            <person name="Glaser F."/>
            <person name="Gomez-Rodriguez E.Y."/>
            <person name="Gruber S."/>
            <person name="Han C."/>
            <person name="Henrissat B."/>
            <person name="Hermosa R."/>
            <person name="Hernandez-Onate M."/>
            <person name="Karaffa L."/>
            <person name="Kosti I."/>
            <person name="Le Crom S."/>
            <person name="Lindquist E."/>
            <person name="Lucas S."/>
            <person name="Luebeck M."/>
            <person name="Luebeck P.S."/>
            <person name="Margeot A."/>
            <person name="Metz B."/>
            <person name="Misra M."/>
            <person name="Nevalainen H."/>
            <person name="Omann M."/>
            <person name="Packer N."/>
            <person name="Perrone G."/>
            <person name="Uresti-Rivera E.E."/>
            <person name="Salamov A."/>
            <person name="Schmoll M."/>
            <person name="Seiboth B."/>
            <person name="Shapiro H."/>
            <person name="Sukno S."/>
            <person name="Tamayo-Ramos J.A."/>
            <person name="Tisch D."/>
            <person name="Wiest A."/>
            <person name="Wilkinson H.H."/>
            <person name="Zhang M."/>
            <person name="Coutinho P.M."/>
            <person name="Kenerley C.M."/>
            <person name="Monte E."/>
            <person name="Baker S.E."/>
            <person name="Grigoriev I.V."/>
        </authorList>
    </citation>
    <scope>NUCLEOTIDE SEQUENCE [LARGE SCALE GENOMIC DNA]</scope>
    <source>
        <strain evidence="3">Gv29-8 / FGSC 10586</strain>
    </source>
</reference>
<name>G9MGC6_HYPVG</name>
<organism evidence="2 3">
    <name type="scientific">Hypocrea virens (strain Gv29-8 / FGSC 10586)</name>
    <name type="common">Gliocladium virens</name>
    <name type="synonym">Trichoderma virens</name>
    <dbReference type="NCBI Taxonomy" id="413071"/>
    <lineage>
        <taxon>Eukaryota</taxon>
        <taxon>Fungi</taxon>
        <taxon>Dikarya</taxon>
        <taxon>Ascomycota</taxon>
        <taxon>Pezizomycotina</taxon>
        <taxon>Sordariomycetes</taxon>
        <taxon>Hypocreomycetidae</taxon>
        <taxon>Hypocreales</taxon>
        <taxon>Hypocreaceae</taxon>
        <taxon>Trichoderma</taxon>
    </lineage>
</organism>
<accession>G9MGC6</accession>
<sequence length="90" mass="10427">MGGFRITSSASSHINQYTRRPYQTRKKQGKKKKKKQKYIQSPKLCSFSWLYTLLFRLATSIPLRDVTQSHLISNPALPSSSHLIWFSLGR</sequence>
<evidence type="ECO:0000313" key="3">
    <source>
        <dbReference type="Proteomes" id="UP000007115"/>
    </source>
</evidence>
<dbReference type="GeneID" id="25790918"/>
<gene>
    <name evidence="2" type="ORF">TRIVIDRAFT_215313</name>
</gene>
<feature type="compositionally biased region" description="Polar residues" evidence="1">
    <location>
        <begin position="1"/>
        <end position="18"/>
    </location>
</feature>
<keyword evidence="3" id="KW-1185">Reference proteome</keyword>
<proteinExistence type="predicted"/>
<evidence type="ECO:0000256" key="1">
    <source>
        <dbReference type="SAM" id="MobiDB-lite"/>
    </source>
</evidence>
<dbReference type="RefSeq" id="XP_013960776.1">
    <property type="nucleotide sequence ID" value="XM_014105301.1"/>
</dbReference>
<dbReference type="EMBL" id="ABDF02000002">
    <property type="protein sequence ID" value="EHK26575.1"/>
    <property type="molecule type" value="Genomic_DNA"/>
</dbReference>
<dbReference type="AlphaFoldDB" id="G9MGC6"/>
<feature type="region of interest" description="Disordered" evidence="1">
    <location>
        <begin position="1"/>
        <end position="39"/>
    </location>
</feature>
<feature type="compositionally biased region" description="Basic residues" evidence="1">
    <location>
        <begin position="22"/>
        <end position="37"/>
    </location>
</feature>
<dbReference type="InParanoid" id="G9MGC6"/>
<comment type="caution">
    <text evidence="2">The sequence shown here is derived from an EMBL/GenBank/DDBJ whole genome shotgun (WGS) entry which is preliminary data.</text>
</comment>
<dbReference type="HOGENOM" id="CLU_2441154_0_0_1"/>
<protein>
    <submittedName>
        <fullName evidence="2">Uncharacterized protein</fullName>
    </submittedName>
</protein>